<dbReference type="InterPro" id="IPR005835">
    <property type="entry name" value="NTP_transferase_dom"/>
</dbReference>
<keyword evidence="5" id="KW-1185">Reference proteome</keyword>
<feature type="domain" description="Nucleotidyl transferase" evidence="3">
    <location>
        <begin position="8"/>
        <end position="232"/>
    </location>
</feature>
<dbReference type="Pfam" id="PF00483">
    <property type="entry name" value="NTP_transferase"/>
    <property type="match status" value="1"/>
</dbReference>
<accession>A0ABV7VCD2</accession>
<dbReference type="EMBL" id="JBHRYJ010000001">
    <property type="protein sequence ID" value="MFC3674723.1"/>
    <property type="molecule type" value="Genomic_DNA"/>
</dbReference>
<dbReference type="Gene3D" id="3.90.550.10">
    <property type="entry name" value="Spore Coat Polysaccharide Biosynthesis Protein SpsA, Chain A"/>
    <property type="match status" value="1"/>
</dbReference>
<dbReference type="PANTHER" id="PTHR43584">
    <property type="entry name" value="NUCLEOTIDYL TRANSFERASE"/>
    <property type="match status" value="1"/>
</dbReference>
<dbReference type="PANTHER" id="PTHR43584:SF8">
    <property type="entry name" value="N-ACETYLMURAMATE ALPHA-1-PHOSPHATE URIDYLYLTRANSFERASE"/>
    <property type="match status" value="1"/>
</dbReference>
<sequence>MIPVPDTAMVLAAGLGTRLRPLTDRTPKPLITVAGRSLLDHCIDRLVEAGVRRAVVNIHWLGSQIREHLAARRDIAVTISDESGELLETGGGIARALPLLGDAPFLAVNADVIWRDYGGDALRRLAATFDPAAMDGLLLLQPRETATGHGGPGDFDLDPGGRLVRRGAKPAAGYVYTGVQLLQPGLFADAPAGAFSLNLLYDRAIAAGRLHGLVHQGDWMDVGTHDGLAIAEAMLTGPDSAGPGSAGPGNDA</sequence>
<dbReference type="InterPro" id="IPR029044">
    <property type="entry name" value="Nucleotide-diphossugar_trans"/>
</dbReference>
<name>A0ABV7VCD2_9PROT</name>
<organism evidence="4 5">
    <name type="scientific">Ferrovibrio xuzhouensis</name>
    <dbReference type="NCBI Taxonomy" id="1576914"/>
    <lineage>
        <taxon>Bacteria</taxon>
        <taxon>Pseudomonadati</taxon>
        <taxon>Pseudomonadota</taxon>
        <taxon>Alphaproteobacteria</taxon>
        <taxon>Rhodospirillales</taxon>
        <taxon>Rhodospirillaceae</taxon>
        <taxon>Ferrovibrio</taxon>
    </lineage>
</organism>
<protein>
    <submittedName>
        <fullName evidence="4">Nucleotidyltransferase family protein</fullName>
    </submittedName>
</protein>
<dbReference type="CDD" id="cd06422">
    <property type="entry name" value="NTP_transferase_like_1"/>
    <property type="match status" value="1"/>
</dbReference>
<keyword evidence="1" id="KW-0808">Transferase</keyword>
<dbReference type="Proteomes" id="UP001595711">
    <property type="component" value="Unassembled WGS sequence"/>
</dbReference>
<comment type="caution">
    <text evidence="4">The sequence shown here is derived from an EMBL/GenBank/DDBJ whole genome shotgun (WGS) entry which is preliminary data.</text>
</comment>
<evidence type="ECO:0000313" key="4">
    <source>
        <dbReference type="EMBL" id="MFC3674723.1"/>
    </source>
</evidence>
<evidence type="ECO:0000256" key="1">
    <source>
        <dbReference type="ARBA" id="ARBA00022679"/>
    </source>
</evidence>
<gene>
    <name evidence="4" type="ORF">ACFOOQ_04155</name>
</gene>
<dbReference type="InterPro" id="IPR050065">
    <property type="entry name" value="GlmU-like"/>
</dbReference>
<proteinExistence type="predicted"/>
<evidence type="ECO:0000259" key="3">
    <source>
        <dbReference type="Pfam" id="PF00483"/>
    </source>
</evidence>
<evidence type="ECO:0000313" key="5">
    <source>
        <dbReference type="Proteomes" id="UP001595711"/>
    </source>
</evidence>
<dbReference type="SUPFAM" id="SSF53448">
    <property type="entry name" value="Nucleotide-diphospho-sugar transferases"/>
    <property type="match status" value="1"/>
</dbReference>
<keyword evidence="2" id="KW-0548">Nucleotidyltransferase</keyword>
<evidence type="ECO:0000256" key="2">
    <source>
        <dbReference type="ARBA" id="ARBA00022695"/>
    </source>
</evidence>
<reference evidence="5" key="1">
    <citation type="journal article" date="2019" name="Int. J. Syst. Evol. Microbiol.">
        <title>The Global Catalogue of Microorganisms (GCM) 10K type strain sequencing project: providing services to taxonomists for standard genome sequencing and annotation.</title>
        <authorList>
            <consortium name="The Broad Institute Genomics Platform"/>
            <consortium name="The Broad Institute Genome Sequencing Center for Infectious Disease"/>
            <person name="Wu L."/>
            <person name="Ma J."/>
        </authorList>
    </citation>
    <scope>NUCLEOTIDE SEQUENCE [LARGE SCALE GENOMIC DNA]</scope>
    <source>
        <strain evidence="5">KCTC 42182</strain>
    </source>
</reference>
<dbReference type="RefSeq" id="WP_379722116.1">
    <property type="nucleotide sequence ID" value="NZ_JBHRYJ010000001.1"/>
</dbReference>